<dbReference type="SMART" id="SM01008">
    <property type="entry name" value="Ald_Xan_dh_C"/>
    <property type="match status" value="1"/>
</dbReference>
<dbReference type="InterPro" id="IPR000674">
    <property type="entry name" value="Ald_Oxase/Xan_DH_a/b"/>
</dbReference>
<feature type="domain" description="Aldehyde oxidase/xanthine dehydrogenase a/b hammerhead" evidence="1">
    <location>
        <begin position="198"/>
        <end position="285"/>
    </location>
</feature>
<accession>A0A4Y9SH56</accession>
<protein>
    <submittedName>
        <fullName evidence="2">Xanthine dehydrogenase family protein molybdopterin-binding subunit</fullName>
    </submittedName>
</protein>
<dbReference type="PANTHER" id="PTHR47495:SF2">
    <property type="entry name" value="ALDEHYDE DEHYDROGENASE"/>
    <property type="match status" value="1"/>
</dbReference>
<dbReference type="InterPro" id="IPR008274">
    <property type="entry name" value="AldOxase/xan_DH_MoCoBD1"/>
</dbReference>
<dbReference type="InterPro" id="IPR037165">
    <property type="entry name" value="AldOxase/xan_DH_Mopterin-bd_sf"/>
</dbReference>
<proteinExistence type="predicted"/>
<dbReference type="InterPro" id="IPR046867">
    <property type="entry name" value="AldOxase/xan_DH_MoCoBD2"/>
</dbReference>
<dbReference type="SUPFAM" id="SSF56003">
    <property type="entry name" value="Molybdenum cofactor-binding domain"/>
    <property type="match status" value="2"/>
</dbReference>
<dbReference type="OrthoDB" id="6073217at2"/>
<organism evidence="2 3">
    <name type="scientific">Zemynaea arenosa</name>
    <dbReference type="NCBI Taxonomy" id="2561931"/>
    <lineage>
        <taxon>Bacteria</taxon>
        <taxon>Pseudomonadati</taxon>
        <taxon>Pseudomonadota</taxon>
        <taxon>Betaproteobacteria</taxon>
        <taxon>Burkholderiales</taxon>
        <taxon>Oxalobacteraceae</taxon>
        <taxon>Telluria group</taxon>
        <taxon>Zemynaea</taxon>
    </lineage>
</organism>
<dbReference type="Pfam" id="PF20256">
    <property type="entry name" value="MoCoBD_2"/>
    <property type="match status" value="2"/>
</dbReference>
<dbReference type="PROSITE" id="PS51318">
    <property type="entry name" value="TAT"/>
    <property type="match status" value="1"/>
</dbReference>
<keyword evidence="3" id="KW-1185">Reference proteome</keyword>
<name>A0A4Y9SH56_9BURK</name>
<sequence length="723" mass="77574">MTMSVSRRSFMQTAALLGTGLVIGFRLDDSTAAPPATFSPNAFLSIGSDGSIVLMAKNPEIGQGVKTSLPQIIAEELEVPWTMVQVRQALLDEKYGDQGAGGSTSVKTNFTALRQAGASAREMLVEAAARRWNLPLNRCAAREAKVYRSDTGASLTYAELAQDAAKLSPRANPKLKAPKQFKVIGQPLPGVDVRAIVRGQAEFGIDARPAGALVACIERCPVFGGAVRSVDDSAALKVPGVVRVIRLDASSRPTRNGAGVAVLATSTWAAMQGRRALKVEWDTRGGETESTASLRAQFERNLANPAVVVRNDGDTAGAFAAPGARAIEAVYEVPLLAHVPMEPMNYTAHVRADGADVWGPTQVPDDVQRATADLTGLPLDKVTVRMTRSGGGFGRRLVVDYACEAVLLSKASGQPVQVVWTREDDVRHDFYRPAGMYRLRAALDGQQRLTAWDVTGSTTPRRAFANPASPPFATEVFPDAFPAGLVPHLRVAYTPVVSKIPRGALRAPGHNATCWVDQSFLDEVAHAAHKDPVALRLELLGTGDRELPFRDHGGPMWSTARMRHVIELAAERSGWRRPAAKGVYRGFACHFMFGAYVAEVVSLRMTGPNAFKVDEVLAVVDCGIVVNRSGALNQIEGGIMDGLSVALNQRIDIDAGRVVQGNFNDYPVLRMHEAPRIVTHFVDSTAHPEGLGEMSTPPLAPALCNALFAATGKRIRQLPIRLG</sequence>
<dbReference type="InterPro" id="IPR052516">
    <property type="entry name" value="N-heterocyclic_Hydroxylase"/>
</dbReference>
<dbReference type="InterPro" id="IPR006311">
    <property type="entry name" value="TAT_signal"/>
</dbReference>
<dbReference type="AlphaFoldDB" id="A0A4Y9SH56"/>
<comment type="caution">
    <text evidence="2">The sequence shown here is derived from an EMBL/GenBank/DDBJ whole genome shotgun (WGS) entry which is preliminary data.</text>
</comment>
<reference evidence="2 3" key="1">
    <citation type="submission" date="2019-03" db="EMBL/GenBank/DDBJ databases">
        <title>Draft Genome Sequence of Massilia arenosa sp. nov., a Novel Massilia Species Isolated from a Sandy-loam Maize Soil.</title>
        <authorList>
            <person name="Raths R."/>
            <person name="Peta V."/>
            <person name="Bucking H."/>
        </authorList>
    </citation>
    <scope>NUCLEOTIDE SEQUENCE [LARGE SCALE GENOMIC DNA]</scope>
    <source>
        <strain evidence="2 3">MC02</strain>
    </source>
</reference>
<dbReference type="Proteomes" id="UP000298438">
    <property type="component" value="Unassembled WGS sequence"/>
</dbReference>
<dbReference type="InterPro" id="IPR012368">
    <property type="entry name" value="OxRdtase_Mopterin-bd_su_IorB"/>
</dbReference>
<evidence type="ECO:0000313" key="3">
    <source>
        <dbReference type="Proteomes" id="UP000298438"/>
    </source>
</evidence>
<dbReference type="Gene3D" id="3.30.365.10">
    <property type="entry name" value="Aldehyde oxidase/xanthine dehydrogenase, molybdopterin binding domain"/>
    <property type="match status" value="4"/>
</dbReference>
<dbReference type="PANTHER" id="PTHR47495">
    <property type="entry name" value="ALDEHYDE DEHYDROGENASE"/>
    <property type="match status" value="1"/>
</dbReference>
<dbReference type="PIRSF" id="PIRSF036389">
    <property type="entry name" value="IOR_B"/>
    <property type="match status" value="1"/>
</dbReference>
<dbReference type="GO" id="GO:0016491">
    <property type="term" value="F:oxidoreductase activity"/>
    <property type="evidence" value="ECO:0007669"/>
    <property type="project" value="InterPro"/>
</dbReference>
<evidence type="ECO:0000313" key="2">
    <source>
        <dbReference type="EMBL" id="TFW20856.1"/>
    </source>
</evidence>
<dbReference type="EMBL" id="SPVF01000128">
    <property type="protein sequence ID" value="TFW20856.1"/>
    <property type="molecule type" value="Genomic_DNA"/>
</dbReference>
<gene>
    <name evidence="2" type="ORF">E4L96_10200</name>
</gene>
<evidence type="ECO:0000259" key="1">
    <source>
        <dbReference type="SMART" id="SM01008"/>
    </source>
</evidence>
<dbReference type="Gene3D" id="3.90.1170.50">
    <property type="entry name" value="Aldehyde oxidase/xanthine dehydrogenase, a/b hammerhead"/>
    <property type="match status" value="1"/>
</dbReference>
<dbReference type="Pfam" id="PF02738">
    <property type="entry name" value="MoCoBD_1"/>
    <property type="match status" value="1"/>
</dbReference>